<dbReference type="CDD" id="cd00093">
    <property type="entry name" value="HTH_XRE"/>
    <property type="match status" value="1"/>
</dbReference>
<proteinExistence type="predicted"/>
<keyword evidence="3" id="KW-1185">Reference proteome</keyword>
<dbReference type="Proteomes" id="UP001202550">
    <property type="component" value="Unassembled WGS sequence"/>
</dbReference>
<dbReference type="PROSITE" id="PS50943">
    <property type="entry name" value="HTH_CROC1"/>
    <property type="match status" value="1"/>
</dbReference>
<evidence type="ECO:0000259" key="1">
    <source>
        <dbReference type="PROSITE" id="PS50943"/>
    </source>
</evidence>
<evidence type="ECO:0000313" key="2">
    <source>
        <dbReference type="EMBL" id="MCL1630222.1"/>
    </source>
</evidence>
<dbReference type="InterPro" id="IPR010982">
    <property type="entry name" value="Lambda_DNA-bd_dom_sf"/>
</dbReference>
<dbReference type="SUPFAM" id="SSF47413">
    <property type="entry name" value="lambda repressor-like DNA-binding domains"/>
    <property type="match status" value="1"/>
</dbReference>
<feature type="domain" description="HTH cro/C1-type" evidence="1">
    <location>
        <begin position="25"/>
        <end position="81"/>
    </location>
</feature>
<accession>A0ABT0M5S3</accession>
<evidence type="ECO:0000313" key="3">
    <source>
        <dbReference type="Proteomes" id="UP001202550"/>
    </source>
</evidence>
<organism evidence="2 3">
    <name type="scientific">Roseinatronobacter domitianus</name>
    <dbReference type="NCBI Taxonomy" id="2940293"/>
    <lineage>
        <taxon>Bacteria</taxon>
        <taxon>Pseudomonadati</taxon>
        <taxon>Pseudomonadota</taxon>
        <taxon>Alphaproteobacteria</taxon>
        <taxon>Rhodobacterales</taxon>
        <taxon>Paracoccaceae</taxon>
        <taxon>Roseinatronobacter</taxon>
    </lineage>
</organism>
<gene>
    <name evidence="2" type="ORF">M3N55_16010</name>
</gene>
<dbReference type="SMART" id="SM00530">
    <property type="entry name" value="HTH_XRE"/>
    <property type="match status" value="1"/>
</dbReference>
<dbReference type="EMBL" id="JALZWP010000030">
    <property type="protein sequence ID" value="MCL1630222.1"/>
    <property type="molecule type" value="Genomic_DNA"/>
</dbReference>
<comment type="caution">
    <text evidence="2">The sequence shown here is derived from an EMBL/GenBank/DDBJ whole genome shotgun (WGS) entry which is preliminary data.</text>
</comment>
<dbReference type="Gene3D" id="1.10.260.40">
    <property type="entry name" value="lambda repressor-like DNA-binding domains"/>
    <property type="match status" value="1"/>
</dbReference>
<reference evidence="2 3" key="1">
    <citation type="submission" date="2022-05" db="EMBL/GenBank/DDBJ databases">
        <title>Seasonal and diel survey of microbial diversity of the Tyrrhenian coast.</title>
        <authorList>
            <person name="Gattoni G."/>
            <person name="Corral P."/>
        </authorList>
    </citation>
    <scope>NUCLEOTIDE SEQUENCE [LARGE SCALE GENOMIC DNA]</scope>
    <source>
        <strain evidence="2 3">V10</strain>
    </source>
</reference>
<protein>
    <submittedName>
        <fullName evidence="2">Helix-turn-helix domain-containing protein</fullName>
    </submittedName>
</protein>
<name>A0ABT0M5S3_9RHOB</name>
<dbReference type="InterPro" id="IPR001387">
    <property type="entry name" value="Cro/C1-type_HTH"/>
</dbReference>
<sequence length="88" mass="9481">MSYQNAMDTLPAYPIRSLRQAGAVLKARRTARKISQKQLGEMTGTAQSTISDIENGVVSVSLDVYLRLLEALGAELSATDRIAESGQP</sequence>
<dbReference type="Pfam" id="PF01381">
    <property type="entry name" value="HTH_3"/>
    <property type="match status" value="1"/>
</dbReference>